<dbReference type="InterPro" id="IPR013341">
    <property type="entry name" value="Mandelate_racemase_N_dom"/>
</dbReference>
<dbReference type="GO" id="GO:0009063">
    <property type="term" value="P:amino acid catabolic process"/>
    <property type="evidence" value="ECO:0007669"/>
    <property type="project" value="InterPro"/>
</dbReference>
<dbReference type="InterPro" id="IPR046945">
    <property type="entry name" value="RHMD-like"/>
</dbReference>
<reference evidence="5 6" key="1">
    <citation type="submission" date="2019-06" db="EMBL/GenBank/DDBJ databases">
        <title>Whole genome sequence for Rhodospirillaceae sp. R148.</title>
        <authorList>
            <person name="Wang G."/>
        </authorList>
    </citation>
    <scope>NUCLEOTIDE SEQUENCE [LARGE SCALE GENOMIC DNA]</scope>
    <source>
        <strain evidence="5 6">R148</strain>
    </source>
</reference>
<evidence type="ECO:0000256" key="1">
    <source>
        <dbReference type="ARBA" id="ARBA00001946"/>
    </source>
</evidence>
<dbReference type="AlphaFoldDB" id="A0A545TQ28"/>
<keyword evidence="6" id="KW-1185">Reference proteome</keyword>
<comment type="caution">
    <text evidence="5">The sequence shown here is derived from an EMBL/GenBank/DDBJ whole genome shotgun (WGS) entry which is preliminary data.</text>
</comment>
<keyword evidence="3" id="KW-0460">Magnesium</keyword>
<dbReference type="PANTHER" id="PTHR13794:SF58">
    <property type="entry name" value="MITOCHONDRIAL ENOLASE SUPERFAMILY MEMBER 1"/>
    <property type="match status" value="1"/>
</dbReference>
<dbReference type="Pfam" id="PF13378">
    <property type="entry name" value="MR_MLE_C"/>
    <property type="match status" value="1"/>
</dbReference>
<dbReference type="InterPro" id="IPR029065">
    <property type="entry name" value="Enolase_C-like"/>
</dbReference>
<evidence type="ECO:0000256" key="3">
    <source>
        <dbReference type="ARBA" id="ARBA00022842"/>
    </source>
</evidence>
<dbReference type="GO" id="GO:0000287">
    <property type="term" value="F:magnesium ion binding"/>
    <property type="evidence" value="ECO:0007669"/>
    <property type="project" value="TreeGrafter"/>
</dbReference>
<dbReference type="OrthoDB" id="5290054at2"/>
<name>A0A545TQ28_9PROT</name>
<sequence length="389" mass="42943">MKITEVVSHVLQYDLPEELGYSQQYYAKRSAHLVEVRTDEGLSGWGECFGPGNVALANKTIVERVIQPMIIGHDPVDREVIWHKVYNLLRDHAQKGMPLQALSGVDIALWDLTGKITGLPLCKLIGGQQRDRVPVYGYGMMLKREDLASHLSRFEEEAAAIKAAGFAATKMKLGLGAKSDVRLAEAVRRGVGDDFPFMADANHCYTTNDALFVGEALSELDAYWFEEPVAPEDLDGYRELRTRLKVNISGGEAEFTRWGWRHLLEGRCLDIAQPEVCALGGISEYLKVVALAHTHFTPVVNHVWGSAVAVAANLHLLAAMPPLPGGLFPREPLLEFDTTDNRFRDELLAEPLDIQGQVVRTGGFASVPEGPGLGVEPDRSFIERYAITL</sequence>
<evidence type="ECO:0000313" key="6">
    <source>
        <dbReference type="Proteomes" id="UP000315252"/>
    </source>
</evidence>
<evidence type="ECO:0000313" key="5">
    <source>
        <dbReference type="EMBL" id="TQV79324.1"/>
    </source>
</evidence>
<dbReference type="Proteomes" id="UP000315252">
    <property type="component" value="Unassembled WGS sequence"/>
</dbReference>
<evidence type="ECO:0000259" key="4">
    <source>
        <dbReference type="SMART" id="SM00922"/>
    </source>
</evidence>
<dbReference type="RefSeq" id="WP_142897548.1">
    <property type="nucleotide sequence ID" value="NZ_ML660056.1"/>
</dbReference>
<dbReference type="SUPFAM" id="SSF51604">
    <property type="entry name" value="Enolase C-terminal domain-like"/>
    <property type="match status" value="1"/>
</dbReference>
<dbReference type="InterPro" id="IPR029017">
    <property type="entry name" value="Enolase-like_N"/>
</dbReference>
<dbReference type="Gene3D" id="3.20.20.120">
    <property type="entry name" value="Enolase-like C-terminal domain"/>
    <property type="match status" value="1"/>
</dbReference>
<comment type="cofactor">
    <cofactor evidence="1">
        <name>Mg(2+)</name>
        <dbReference type="ChEBI" id="CHEBI:18420"/>
    </cofactor>
</comment>
<gene>
    <name evidence="5" type="ORF">FKG95_16905</name>
</gene>
<dbReference type="CDD" id="cd03316">
    <property type="entry name" value="MR_like"/>
    <property type="match status" value="1"/>
</dbReference>
<dbReference type="PANTHER" id="PTHR13794">
    <property type="entry name" value="ENOLASE SUPERFAMILY, MANDELATE RACEMASE"/>
    <property type="match status" value="1"/>
</dbReference>
<accession>A0A545TQ28</accession>
<dbReference type="SMART" id="SM00922">
    <property type="entry name" value="MR_MLE"/>
    <property type="match status" value="1"/>
</dbReference>
<dbReference type="GO" id="GO:0016052">
    <property type="term" value="P:carbohydrate catabolic process"/>
    <property type="evidence" value="ECO:0007669"/>
    <property type="project" value="TreeGrafter"/>
</dbReference>
<dbReference type="PROSITE" id="PS00908">
    <property type="entry name" value="MR_MLE_1"/>
    <property type="match status" value="1"/>
</dbReference>
<keyword evidence="2" id="KW-0479">Metal-binding</keyword>
<dbReference type="SUPFAM" id="SSF54826">
    <property type="entry name" value="Enolase N-terminal domain-like"/>
    <property type="match status" value="1"/>
</dbReference>
<dbReference type="SFLD" id="SFLDS00001">
    <property type="entry name" value="Enolase"/>
    <property type="match status" value="1"/>
</dbReference>
<dbReference type="InterPro" id="IPR013342">
    <property type="entry name" value="Mandelate_racemase_C"/>
</dbReference>
<dbReference type="Pfam" id="PF02746">
    <property type="entry name" value="MR_MLE_N"/>
    <property type="match status" value="1"/>
</dbReference>
<proteinExistence type="predicted"/>
<evidence type="ECO:0000256" key="2">
    <source>
        <dbReference type="ARBA" id="ARBA00022723"/>
    </source>
</evidence>
<dbReference type="GO" id="GO:0016836">
    <property type="term" value="F:hydro-lyase activity"/>
    <property type="evidence" value="ECO:0007669"/>
    <property type="project" value="TreeGrafter"/>
</dbReference>
<dbReference type="Gene3D" id="3.30.390.10">
    <property type="entry name" value="Enolase-like, N-terminal domain"/>
    <property type="match status" value="1"/>
</dbReference>
<dbReference type="EMBL" id="VHSH01000005">
    <property type="protein sequence ID" value="TQV79324.1"/>
    <property type="molecule type" value="Genomic_DNA"/>
</dbReference>
<feature type="domain" description="Mandelate racemase/muconate lactonizing enzyme C-terminal" evidence="4">
    <location>
        <begin position="151"/>
        <end position="247"/>
    </location>
</feature>
<dbReference type="InterPro" id="IPR018110">
    <property type="entry name" value="Mandel_Rmase/mucon_lact_enz_CS"/>
</dbReference>
<organism evidence="5 6">
    <name type="scientific">Denitrobaculum tricleocarpae</name>
    <dbReference type="NCBI Taxonomy" id="2591009"/>
    <lineage>
        <taxon>Bacteria</taxon>
        <taxon>Pseudomonadati</taxon>
        <taxon>Pseudomonadota</taxon>
        <taxon>Alphaproteobacteria</taxon>
        <taxon>Rhodospirillales</taxon>
        <taxon>Rhodospirillaceae</taxon>
        <taxon>Denitrobaculum</taxon>
    </lineage>
</organism>
<dbReference type="InterPro" id="IPR036849">
    <property type="entry name" value="Enolase-like_C_sf"/>
</dbReference>
<protein>
    <submittedName>
        <fullName evidence="5">Mandelate racemase/muconate lactonizing enzyme family protein</fullName>
    </submittedName>
</protein>